<gene>
    <name evidence="2" type="ORF">CEXT_299611</name>
</gene>
<keyword evidence="1" id="KW-1133">Transmembrane helix</keyword>
<name>A0AAV4PU60_CAEEX</name>
<feature type="transmembrane region" description="Helical" evidence="1">
    <location>
        <begin position="5"/>
        <end position="28"/>
    </location>
</feature>
<accession>A0AAV4PU60</accession>
<keyword evidence="3" id="KW-1185">Reference proteome</keyword>
<evidence type="ECO:0000313" key="2">
    <source>
        <dbReference type="EMBL" id="GIX99696.1"/>
    </source>
</evidence>
<dbReference type="AlphaFoldDB" id="A0AAV4PU60"/>
<sequence>MLTWLLMLCLNMLFVVLLKYDLVVYVIVMGSNGDLLVVNPGQRSVLGLLVYKWSTVFDMSSRCYPNRLPVGST</sequence>
<organism evidence="2 3">
    <name type="scientific">Caerostris extrusa</name>
    <name type="common">Bark spider</name>
    <name type="synonym">Caerostris bankana</name>
    <dbReference type="NCBI Taxonomy" id="172846"/>
    <lineage>
        <taxon>Eukaryota</taxon>
        <taxon>Metazoa</taxon>
        <taxon>Ecdysozoa</taxon>
        <taxon>Arthropoda</taxon>
        <taxon>Chelicerata</taxon>
        <taxon>Arachnida</taxon>
        <taxon>Araneae</taxon>
        <taxon>Araneomorphae</taxon>
        <taxon>Entelegynae</taxon>
        <taxon>Araneoidea</taxon>
        <taxon>Araneidae</taxon>
        <taxon>Caerostris</taxon>
    </lineage>
</organism>
<evidence type="ECO:0000256" key="1">
    <source>
        <dbReference type="SAM" id="Phobius"/>
    </source>
</evidence>
<reference evidence="2 3" key="1">
    <citation type="submission" date="2021-06" db="EMBL/GenBank/DDBJ databases">
        <title>Caerostris extrusa draft genome.</title>
        <authorList>
            <person name="Kono N."/>
            <person name="Arakawa K."/>
        </authorList>
    </citation>
    <scope>NUCLEOTIDE SEQUENCE [LARGE SCALE GENOMIC DNA]</scope>
</reference>
<dbReference type="Proteomes" id="UP001054945">
    <property type="component" value="Unassembled WGS sequence"/>
</dbReference>
<protein>
    <recommendedName>
        <fullName evidence="4">Secreted protein</fullName>
    </recommendedName>
</protein>
<proteinExistence type="predicted"/>
<evidence type="ECO:0000313" key="3">
    <source>
        <dbReference type="Proteomes" id="UP001054945"/>
    </source>
</evidence>
<keyword evidence="1" id="KW-0812">Transmembrane</keyword>
<dbReference type="EMBL" id="BPLR01005079">
    <property type="protein sequence ID" value="GIX99696.1"/>
    <property type="molecule type" value="Genomic_DNA"/>
</dbReference>
<keyword evidence="1" id="KW-0472">Membrane</keyword>
<evidence type="ECO:0008006" key="4">
    <source>
        <dbReference type="Google" id="ProtNLM"/>
    </source>
</evidence>
<comment type="caution">
    <text evidence="2">The sequence shown here is derived from an EMBL/GenBank/DDBJ whole genome shotgun (WGS) entry which is preliminary data.</text>
</comment>